<feature type="coiled-coil region" evidence="1">
    <location>
        <begin position="357"/>
        <end position="392"/>
    </location>
</feature>
<keyword evidence="1" id="KW-0175">Coiled coil</keyword>
<feature type="compositionally biased region" description="Basic and acidic residues" evidence="2">
    <location>
        <begin position="222"/>
        <end position="232"/>
    </location>
</feature>
<name>A0A484MT79_9ASTE</name>
<evidence type="ECO:0000256" key="1">
    <source>
        <dbReference type="SAM" id="Coils"/>
    </source>
</evidence>
<sequence>MALCHCQITDRGFADATNMVGPSIEVIRPTSTQTALDAPSGFFTVHLASLKKELQFPLHSLLIEFLNEVDLLPCQLVPKSHRYIASYLVRCKKVGVKSTLDHFLFTFKLAKGLPSFRRVPCPPSNATLLSITWKHCGQGAIEIKKVVTEESLAALGFEFVQDEHRHHPDLLRDALGGSVDCGPFVEPLEKEMDDELLIGQFVAGRKRKRDATRQRKSKRSSSRGEDSPPREKIVIEVEDRNDVAPEMGATAISSPPRSLMLGGDLARSSQGAFSERPPSPPVVIYEVATEGRSMRFSIPPPSPSLGDVQLETLVTLPAQDRARISASSEDDLNNMVLLKLSQATLGMIEIVGWRQDRQAVMDEARKATEDKQKELQEEVARLAKELEEEKGRSANLVIENTSLSSEVGSVSARVTALEGEKADLFQQLEAKKSDQARRLEEAIESFKSSPEFTAVAMERMNKLVVEWLNTGPGARWMVKESEKSFNCGLF</sequence>
<dbReference type="Proteomes" id="UP000595140">
    <property type="component" value="Unassembled WGS sequence"/>
</dbReference>
<accession>A0A484MT79</accession>
<dbReference type="AlphaFoldDB" id="A0A484MT79"/>
<dbReference type="OrthoDB" id="686887at2759"/>
<keyword evidence="4" id="KW-1185">Reference proteome</keyword>
<feature type="compositionally biased region" description="Basic residues" evidence="2">
    <location>
        <begin position="207"/>
        <end position="221"/>
    </location>
</feature>
<gene>
    <name evidence="3" type="ORF">CCAM_LOCUS33122</name>
</gene>
<evidence type="ECO:0000313" key="3">
    <source>
        <dbReference type="EMBL" id="VFQ91346.1"/>
    </source>
</evidence>
<dbReference type="EMBL" id="OOIL02004357">
    <property type="protein sequence ID" value="VFQ91346.1"/>
    <property type="molecule type" value="Genomic_DNA"/>
</dbReference>
<evidence type="ECO:0000256" key="2">
    <source>
        <dbReference type="SAM" id="MobiDB-lite"/>
    </source>
</evidence>
<reference evidence="3 4" key="1">
    <citation type="submission" date="2018-04" db="EMBL/GenBank/DDBJ databases">
        <authorList>
            <person name="Vogel A."/>
        </authorList>
    </citation>
    <scope>NUCLEOTIDE SEQUENCE [LARGE SCALE GENOMIC DNA]</scope>
</reference>
<organism evidence="3 4">
    <name type="scientific">Cuscuta campestris</name>
    <dbReference type="NCBI Taxonomy" id="132261"/>
    <lineage>
        <taxon>Eukaryota</taxon>
        <taxon>Viridiplantae</taxon>
        <taxon>Streptophyta</taxon>
        <taxon>Embryophyta</taxon>
        <taxon>Tracheophyta</taxon>
        <taxon>Spermatophyta</taxon>
        <taxon>Magnoliopsida</taxon>
        <taxon>eudicotyledons</taxon>
        <taxon>Gunneridae</taxon>
        <taxon>Pentapetalae</taxon>
        <taxon>asterids</taxon>
        <taxon>lamiids</taxon>
        <taxon>Solanales</taxon>
        <taxon>Convolvulaceae</taxon>
        <taxon>Cuscuteae</taxon>
        <taxon>Cuscuta</taxon>
        <taxon>Cuscuta subgen. Grammica</taxon>
        <taxon>Cuscuta sect. Cleistogrammica</taxon>
    </lineage>
</organism>
<protein>
    <recommendedName>
        <fullName evidence="5">Transposase (Putative), gypsy type</fullName>
    </recommendedName>
</protein>
<proteinExistence type="predicted"/>
<feature type="region of interest" description="Disordered" evidence="2">
    <location>
        <begin position="207"/>
        <end position="232"/>
    </location>
</feature>
<evidence type="ECO:0000313" key="4">
    <source>
        <dbReference type="Proteomes" id="UP000595140"/>
    </source>
</evidence>
<evidence type="ECO:0008006" key="5">
    <source>
        <dbReference type="Google" id="ProtNLM"/>
    </source>
</evidence>